<gene>
    <name evidence="2" type="primary">yaaH_8</name>
    <name evidence="2" type="ORF">SDC9_164289</name>
</gene>
<organism evidence="2">
    <name type="scientific">bioreactor metagenome</name>
    <dbReference type="NCBI Taxonomy" id="1076179"/>
    <lineage>
        <taxon>unclassified sequences</taxon>
        <taxon>metagenomes</taxon>
        <taxon>ecological metagenomes</taxon>
    </lineage>
</organism>
<dbReference type="PANTHER" id="PTHR46066:SF2">
    <property type="entry name" value="CHITINASE DOMAIN-CONTAINING PROTEIN 1"/>
    <property type="match status" value="1"/>
</dbReference>
<comment type="caution">
    <text evidence="2">The sequence shown here is derived from an EMBL/GenBank/DDBJ whole genome shotgun (WGS) entry which is preliminary data.</text>
</comment>
<dbReference type="GO" id="GO:0005975">
    <property type="term" value="P:carbohydrate metabolic process"/>
    <property type="evidence" value="ECO:0007669"/>
    <property type="project" value="InterPro"/>
</dbReference>
<proteinExistence type="predicted"/>
<dbReference type="Gene3D" id="3.10.50.10">
    <property type="match status" value="1"/>
</dbReference>
<dbReference type="GO" id="GO:0012505">
    <property type="term" value="C:endomembrane system"/>
    <property type="evidence" value="ECO:0007669"/>
    <property type="project" value="TreeGrafter"/>
</dbReference>
<name>A0A645FSR8_9ZZZZ</name>
<dbReference type="Gene3D" id="3.20.20.80">
    <property type="entry name" value="Glycosidases"/>
    <property type="match status" value="1"/>
</dbReference>
<dbReference type="EMBL" id="VSSQ01063953">
    <property type="protein sequence ID" value="MPN16940.1"/>
    <property type="molecule type" value="Genomic_DNA"/>
</dbReference>
<dbReference type="AlphaFoldDB" id="A0A645FSR8"/>
<evidence type="ECO:0000313" key="2">
    <source>
        <dbReference type="EMBL" id="MPN16940.1"/>
    </source>
</evidence>
<dbReference type="PROSITE" id="PS51910">
    <property type="entry name" value="GH18_2"/>
    <property type="match status" value="1"/>
</dbReference>
<dbReference type="GO" id="GO:0070492">
    <property type="term" value="F:oligosaccharide binding"/>
    <property type="evidence" value="ECO:0007669"/>
    <property type="project" value="TreeGrafter"/>
</dbReference>
<feature type="domain" description="GH18" evidence="1">
    <location>
        <begin position="1"/>
        <end position="155"/>
    </location>
</feature>
<reference evidence="2" key="1">
    <citation type="submission" date="2019-08" db="EMBL/GenBank/DDBJ databases">
        <authorList>
            <person name="Kucharzyk K."/>
            <person name="Murdoch R.W."/>
            <person name="Higgins S."/>
            <person name="Loffler F."/>
        </authorList>
    </citation>
    <scope>NUCLEOTIDE SEQUENCE</scope>
</reference>
<dbReference type="SUPFAM" id="SSF51445">
    <property type="entry name" value="(Trans)glycosidases"/>
    <property type="match status" value="1"/>
</dbReference>
<protein>
    <submittedName>
        <fullName evidence="2">Spore germination protein YaaH</fullName>
    </submittedName>
</protein>
<dbReference type="InterPro" id="IPR017853">
    <property type="entry name" value="GH"/>
</dbReference>
<dbReference type="PANTHER" id="PTHR46066">
    <property type="entry name" value="CHITINASE DOMAIN-CONTAINING PROTEIN 1 FAMILY MEMBER"/>
    <property type="match status" value="1"/>
</dbReference>
<sequence length="155" mass="17713">MDHVIIMTYEWGYTYGPAMAVSPINEVRRVINYATSVIPSEKILMGMPNYGYDWTLPFVRGSAARSLSNTQAVELALKVGANIQYDAMAQAPFFYYYDSAGKRHVVWFDDARSIEARLKLINQYDLGGASYWTINSFFPQNWLVLSSLYNVRKVL</sequence>
<accession>A0A645FSR8</accession>
<dbReference type="Pfam" id="PF00704">
    <property type="entry name" value="Glyco_hydro_18"/>
    <property type="match status" value="1"/>
</dbReference>
<dbReference type="InterPro" id="IPR029070">
    <property type="entry name" value="Chitinase_insertion_sf"/>
</dbReference>
<dbReference type="InterPro" id="IPR001223">
    <property type="entry name" value="Glyco_hydro18_cat"/>
</dbReference>
<evidence type="ECO:0000259" key="1">
    <source>
        <dbReference type="PROSITE" id="PS51910"/>
    </source>
</evidence>